<dbReference type="Proteomes" id="UP000793456">
    <property type="component" value="Chromosome V"/>
</dbReference>
<accession>A0ACD3RKC3</accession>
<keyword evidence="2" id="KW-1185">Reference proteome</keyword>
<dbReference type="EMBL" id="CM011678">
    <property type="protein sequence ID" value="TMS19073.1"/>
    <property type="molecule type" value="Genomic_DNA"/>
</dbReference>
<proteinExistence type="predicted"/>
<gene>
    <name evidence="1" type="ORF">E3U43_003394</name>
</gene>
<evidence type="ECO:0000313" key="1">
    <source>
        <dbReference type="EMBL" id="TMS19073.1"/>
    </source>
</evidence>
<comment type="caution">
    <text evidence="1">The sequence shown here is derived from an EMBL/GenBank/DDBJ whole genome shotgun (WGS) entry which is preliminary data.</text>
</comment>
<name>A0ACD3RKC3_LARCR</name>
<reference evidence="1" key="1">
    <citation type="submission" date="2018-11" db="EMBL/GenBank/DDBJ databases">
        <title>The sequence and de novo assembly of Larimichthys crocea genome using PacBio and Hi-C technologies.</title>
        <authorList>
            <person name="Xu P."/>
            <person name="Chen B."/>
            <person name="Zhou Z."/>
            <person name="Ke Q."/>
            <person name="Wu Y."/>
            <person name="Bai H."/>
            <person name="Pu F."/>
        </authorList>
    </citation>
    <scope>NUCLEOTIDE SEQUENCE</scope>
    <source>
        <tissue evidence="1">Muscle</tissue>
    </source>
</reference>
<sequence length="817" mass="93531">MERMRRIEMEKQREEERKEEDRKRQIEKERVEEMERMRRIEMEKQREEERKEEERKRQIEKERVEMERMRQIEMEERLSMEEKRGRDLLTNTEVESSVDEPNLISFDSEDVPPESPSPYSPIAKTYKPEESLIEVVYDDFSVKPPLIKVDFDDFSVKPKRWGSQAKVETSPVIHNWAAEPVDKDESEVLVPLYFSPWENKVPEQVEKPESPEPILSQESPEEEKEEKEKEEQEPKEEQLIFMEVEEEEKETEREQEEETQEEEVKEEDDMQETQVNNYCKNGEDKDTDALLDTEPDQQNEACEQTPEIDSPKPVPDQVTEVSTEDLDTTDFHIVAELFPFPESSTPLLDSSIQKSKADLGKRRSRSRPSRSLRAGLGPSTSTDWRTCDSTDEKQRESDSEEEQPKSKIVCSPPPTSQKVPIFPGLSPTALIAQLKKRTGGGGTGGAGESEKHKRREENESREEVAPSPSQPSRSPRSAPHLAGAARVLPPIGGSDGGIMVRMAAWAELGNVCQCARDRGAMSIEKQCDGHNGCDRLAASTGFLLLWPEINHKYPHWTPPNAHQASTSTHTLTLRKTGEREKKEEIRRAWLLAFFEYENFRGKKVELSGECTDAFEKTERIGSIIVESGPWVGFERPGFAGEQFVLEKGEYPRWSTWTNSQSSYSLSSFKPLKVDSEDHKLHLFENAGFEGRKMEIVDEDVPSLWAHGFQDRVASVKAINGTWVGYMYPGYRGRQYVFENGEFKHWNDWGATAPHIQSVRRIRDMQWHKRGCYVPPAPTPTPTPPNPTPAPTPATNPIPKPVPNPTANTNLAQTQTQP</sequence>
<evidence type="ECO:0000313" key="2">
    <source>
        <dbReference type="Proteomes" id="UP000793456"/>
    </source>
</evidence>
<protein>
    <submittedName>
        <fullName evidence="1">Uncharacterized protein</fullName>
    </submittedName>
</protein>
<organism evidence="1 2">
    <name type="scientific">Larimichthys crocea</name>
    <name type="common">Large yellow croaker</name>
    <name type="synonym">Pseudosciaena crocea</name>
    <dbReference type="NCBI Taxonomy" id="215358"/>
    <lineage>
        <taxon>Eukaryota</taxon>
        <taxon>Metazoa</taxon>
        <taxon>Chordata</taxon>
        <taxon>Craniata</taxon>
        <taxon>Vertebrata</taxon>
        <taxon>Euteleostomi</taxon>
        <taxon>Actinopterygii</taxon>
        <taxon>Neopterygii</taxon>
        <taxon>Teleostei</taxon>
        <taxon>Neoteleostei</taxon>
        <taxon>Acanthomorphata</taxon>
        <taxon>Eupercaria</taxon>
        <taxon>Sciaenidae</taxon>
        <taxon>Larimichthys</taxon>
    </lineage>
</organism>